<feature type="binding site" evidence="14">
    <location>
        <position position="192"/>
    </location>
    <ligand>
        <name>ATP</name>
        <dbReference type="ChEBI" id="CHEBI:30616"/>
    </ligand>
</feature>
<dbReference type="Pfam" id="PF01300">
    <property type="entry name" value="Sua5_yciO_yrdC"/>
    <property type="match status" value="1"/>
</dbReference>
<dbReference type="InterPro" id="IPR010923">
    <property type="entry name" value="T(6)A37_SUA5"/>
</dbReference>
<feature type="binding site" evidence="14">
    <location>
        <position position="229"/>
    </location>
    <ligand>
        <name>ATP</name>
        <dbReference type="ChEBI" id="CHEBI:30616"/>
    </ligand>
</feature>
<dbReference type="PROSITE" id="PS51163">
    <property type="entry name" value="YRDC"/>
    <property type="match status" value="1"/>
</dbReference>
<dbReference type="InterPro" id="IPR038385">
    <property type="entry name" value="Sua5/YwlC_C"/>
</dbReference>
<keyword evidence="9 13" id="KW-0547">Nucleotide-binding</keyword>
<dbReference type="FunFam" id="3.90.870.10:FF:000008">
    <property type="entry name" value="Threonylcarbamoyl-AMP synthase"/>
    <property type="match status" value="1"/>
</dbReference>
<keyword evidence="17" id="KW-1185">Reference proteome</keyword>
<dbReference type="GO" id="GO:0006450">
    <property type="term" value="P:regulation of translational fidelity"/>
    <property type="evidence" value="ECO:0007669"/>
    <property type="project" value="TreeGrafter"/>
</dbReference>
<evidence type="ECO:0000256" key="9">
    <source>
        <dbReference type="ARBA" id="ARBA00022741"/>
    </source>
</evidence>
<feature type="binding site" evidence="14">
    <location>
        <position position="178"/>
    </location>
    <ligand>
        <name>L-threonine</name>
        <dbReference type="ChEBI" id="CHEBI:57926"/>
    </ligand>
</feature>
<dbReference type="Gene3D" id="3.90.870.10">
    <property type="entry name" value="DHBP synthase"/>
    <property type="match status" value="1"/>
</dbReference>
<evidence type="ECO:0000313" key="16">
    <source>
        <dbReference type="EMBL" id="SES28058.1"/>
    </source>
</evidence>
<organism evidence="16 17">
    <name type="scientific">Gracilibacillus ureilyticus</name>
    <dbReference type="NCBI Taxonomy" id="531814"/>
    <lineage>
        <taxon>Bacteria</taxon>
        <taxon>Bacillati</taxon>
        <taxon>Bacillota</taxon>
        <taxon>Bacilli</taxon>
        <taxon>Bacillales</taxon>
        <taxon>Bacillaceae</taxon>
        <taxon>Gracilibacillus</taxon>
    </lineage>
</organism>
<feature type="binding site" evidence="14">
    <location>
        <position position="148"/>
    </location>
    <ligand>
        <name>ATP</name>
        <dbReference type="ChEBI" id="CHEBI:30616"/>
    </ligand>
</feature>
<dbReference type="OrthoDB" id="9814580at2"/>
<feature type="binding site" evidence="14">
    <location>
        <position position="140"/>
    </location>
    <ligand>
        <name>ATP</name>
        <dbReference type="ChEBI" id="CHEBI:30616"/>
    </ligand>
</feature>
<evidence type="ECO:0000256" key="10">
    <source>
        <dbReference type="ARBA" id="ARBA00022840"/>
    </source>
</evidence>
<evidence type="ECO:0000313" key="17">
    <source>
        <dbReference type="Proteomes" id="UP000199687"/>
    </source>
</evidence>
<evidence type="ECO:0000256" key="6">
    <source>
        <dbReference type="ARBA" id="ARBA00022679"/>
    </source>
</evidence>
<dbReference type="PANTHER" id="PTHR17490">
    <property type="entry name" value="SUA5"/>
    <property type="match status" value="1"/>
</dbReference>
<protein>
    <recommendedName>
        <fullName evidence="4 13">Threonylcarbamoyl-AMP synthase</fullName>
        <shortName evidence="13">TC-AMP synthase</shortName>
        <ecNumber evidence="3 13">2.7.7.87</ecNumber>
    </recommendedName>
    <alternativeName>
        <fullName evidence="11 13">L-threonylcarbamoyladenylate synthase</fullName>
    </alternativeName>
</protein>
<evidence type="ECO:0000256" key="7">
    <source>
        <dbReference type="ARBA" id="ARBA00022694"/>
    </source>
</evidence>
<dbReference type="GO" id="GO:0061710">
    <property type="term" value="F:L-threonylcarbamoyladenylate synthase"/>
    <property type="evidence" value="ECO:0007669"/>
    <property type="project" value="UniProtKB-EC"/>
</dbReference>
<dbReference type="GO" id="GO:0008033">
    <property type="term" value="P:tRNA processing"/>
    <property type="evidence" value="ECO:0007669"/>
    <property type="project" value="UniProtKB-KW"/>
</dbReference>
<dbReference type="GO" id="GO:0000049">
    <property type="term" value="F:tRNA binding"/>
    <property type="evidence" value="ECO:0007669"/>
    <property type="project" value="TreeGrafter"/>
</dbReference>
<feature type="binding site" evidence="14">
    <location>
        <position position="114"/>
    </location>
    <ligand>
        <name>ATP</name>
        <dbReference type="ChEBI" id="CHEBI:30616"/>
    </ligand>
</feature>
<dbReference type="Pfam" id="PF03481">
    <property type="entry name" value="Sua5_C"/>
    <property type="match status" value="1"/>
</dbReference>
<keyword evidence="8 13" id="KW-0548">Nucleotidyltransferase</keyword>
<dbReference type="InterPro" id="IPR050156">
    <property type="entry name" value="TC-AMP_synthase_SUA5"/>
</dbReference>
<evidence type="ECO:0000256" key="2">
    <source>
        <dbReference type="ARBA" id="ARBA00007663"/>
    </source>
</evidence>
<evidence type="ECO:0000256" key="3">
    <source>
        <dbReference type="ARBA" id="ARBA00012584"/>
    </source>
</evidence>
<dbReference type="PANTHER" id="PTHR17490:SF16">
    <property type="entry name" value="THREONYLCARBAMOYL-AMP SYNTHASE"/>
    <property type="match status" value="1"/>
</dbReference>
<evidence type="ECO:0000259" key="15">
    <source>
        <dbReference type="PROSITE" id="PS51163"/>
    </source>
</evidence>
<feature type="domain" description="YrdC-like" evidence="15">
    <location>
        <begin position="10"/>
        <end position="196"/>
    </location>
</feature>
<dbReference type="Gene3D" id="3.40.50.11030">
    <property type="entry name" value="Threonylcarbamoyl-AMP synthase, C-terminal domain"/>
    <property type="match status" value="1"/>
</dbReference>
<dbReference type="GO" id="GO:0003725">
    <property type="term" value="F:double-stranded RNA binding"/>
    <property type="evidence" value="ECO:0007669"/>
    <property type="project" value="UniProtKB-UniRule"/>
</dbReference>
<dbReference type="EMBL" id="FOGL01000033">
    <property type="protein sequence ID" value="SES28058.1"/>
    <property type="molecule type" value="Genomic_DNA"/>
</dbReference>
<evidence type="ECO:0000256" key="1">
    <source>
        <dbReference type="ARBA" id="ARBA00004496"/>
    </source>
</evidence>
<dbReference type="STRING" id="531814.SAMN04487944_1338"/>
<name>A0A1H9W2H6_9BACI</name>
<dbReference type="SUPFAM" id="SSF55821">
    <property type="entry name" value="YrdC/RibB"/>
    <property type="match status" value="1"/>
</dbReference>
<sequence>METKIYRMDQQAIQEAAELVKKGELIAFPTETVYGLGADATSEEAVKKIYEAKGRPSDNPLIVHVADRHQIKNYVEEIPPLAERLIDHFMPGPFTIILKSNGKIAPTVTAGLDTVAIRIPDHPAGRNFIRETGLPIAAPSANISGKPSPTKARHVAEDLNGRIAGIIDGGATGVGLESTVVDGTGELPVILRPGGVTAEEIKAITDIAESPARQESDKPKAPGMKYNHYEPDAPMILIDGDAGFFQQQINQFSSKGEKVAVIASNELAEKLETEHIYQCGPRINLKEVAVNLYEALRFFKKTDVDIILAETFEDKGIGQAIMNRLTKAAQDRISQK</sequence>
<keyword evidence="6 13" id="KW-0808">Transferase</keyword>
<dbReference type="FunFam" id="3.40.50.11030:FF:000001">
    <property type="entry name" value="Threonylcarbamoyl-AMP synthase"/>
    <property type="match status" value="1"/>
</dbReference>
<dbReference type="InterPro" id="IPR017945">
    <property type="entry name" value="DHBP_synth_RibB-like_a/b_dom"/>
</dbReference>
<feature type="binding site" evidence="14">
    <location>
        <position position="138"/>
    </location>
    <ligand>
        <name>L-threonine</name>
        <dbReference type="ChEBI" id="CHEBI:57926"/>
    </ligand>
</feature>
<evidence type="ECO:0000256" key="5">
    <source>
        <dbReference type="ARBA" id="ARBA00022490"/>
    </source>
</evidence>
<comment type="subcellular location">
    <subcellularLocation>
        <location evidence="1 13">Cytoplasm</location>
    </subcellularLocation>
</comment>
<dbReference type="AlphaFoldDB" id="A0A1H9W2H6"/>
<evidence type="ECO:0000256" key="11">
    <source>
        <dbReference type="ARBA" id="ARBA00029774"/>
    </source>
</evidence>
<comment type="catalytic activity">
    <reaction evidence="12 13">
        <text>L-threonine + hydrogencarbonate + ATP = L-threonylcarbamoyladenylate + diphosphate + H2O</text>
        <dbReference type="Rhea" id="RHEA:36407"/>
        <dbReference type="ChEBI" id="CHEBI:15377"/>
        <dbReference type="ChEBI" id="CHEBI:17544"/>
        <dbReference type="ChEBI" id="CHEBI:30616"/>
        <dbReference type="ChEBI" id="CHEBI:33019"/>
        <dbReference type="ChEBI" id="CHEBI:57926"/>
        <dbReference type="ChEBI" id="CHEBI:73682"/>
        <dbReference type="EC" id="2.7.7.87"/>
    </reaction>
</comment>
<dbReference type="GO" id="GO:0005524">
    <property type="term" value="F:ATP binding"/>
    <property type="evidence" value="ECO:0007669"/>
    <property type="project" value="UniProtKB-UniRule"/>
</dbReference>
<evidence type="ECO:0000256" key="12">
    <source>
        <dbReference type="ARBA" id="ARBA00048366"/>
    </source>
</evidence>
<dbReference type="PIRSF" id="PIRSF004930">
    <property type="entry name" value="Tln_factor_SUA5"/>
    <property type="match status" value="1"/>
</dbReference>
<evidence type="ECO:0000256" key="14">
    <source>
        <dbReference type="PIRSR" id="PIRSR004930-1"/>
    </source>
</evidence>
<evidence type="ECO:0000256" key="13">
    <source>
        <dbReference type="PIRNR" id="PIRNR004930"/>
    </source>
</evidence>
<dbReference type="Proteomes" id="UP000199687">
    <property type="component" value="Unassembled WGS sequence"/>
</dbReference>
<gene>
    <name evidence="16" type="ORF">SAMN04487944_1338</name>
</gene>
<feature type="binding site" evidence="14">
    <location>
        <position position="64"/>
    </location>
    <ligand>
        <name>L-threonine</name>
        <dbReference type="ChEBI" id="CHEBI:57926"/>
    </ligand>
</feature>
<feature type="binding site" evidence="14">
    <location>
        <position position="59"/>
    </location>
    <ligand>
        <name>ATP</name>
        <dbReference type="ChEBI" id="CHEBI:30616"/>
    </ligand>
</feature>
<dbReference type="EC" id="2.7.7.87" evidence="3 13"/>
<evidence type="ECO:0000256" key="8">
    <source>
        <dbReference type="ARBA" id="ARBA00022695"/>
    </source>
</evidence>
<dbReference type="InterPro" id="IPR006070">
    <property type="entry name" value="Sua5-like_dom"/>
</dbReference>
<feature type="binding site" evidence="14">
    <location>
        <position position="32"/>
    </location>
    <ligand>
        <name>L-threonine</name>
        <dbReference type="ChEBI" id="CHEBI:57926"/>
    </ligand>
</feature>
<reference evidence="16 17" key="1">
    <citation type="submission" date="2016-10" db="EMBL/GenBank/DDBJ databases">
        <authorList>
            <person name="de Groot N.N."/>
        </authorList>
    </citation>
    <scope>NUCLEOTIDE SEQUENCE [LARGE SCALE GENOMIC DNA]</scope>
    <source>
        <strain evidence="16 17">CGMCC 1.7727</strain>
    </source>
</reference>
<accession>A0A1H9W2H6</accession>
<evidence type="ECO:0000256" key="4">
    <source>
        <dbReference type="ARBA" id="ARBA00015492"/>
    </source>
</evidence>
<dbReference type="GO" id="GO:0005737">
    <property type="term" value="C:cytoplasm"/>
    <property type="evidence" value="ECO:0007669"/>
    <property type="project" value="UniProtKB-SubCell"/>
</dbReference>
<feature type="binding site" evidence="14">
    <location>
        <position position="118"/>
    </location>
    <ligand>
        <name>ATP</name>
        <dbReference type="ChEBI" id="CHEBI:30616"/>
    </ligand>
</feature>
<comment type="similarity">
    <text evidence="2 13">Belongs to the SUA5 family.</text>
</comment>
<keyword evidence="5 13" id="KW-0963">Cytoplasm</keyword>
<dbReference type="InterPro" id="IPR005145">
    <property type="entry name" value="Sua5_C"/>
</dbReference>
<feature type="binding site" evidence="14">
    <location>
        <position position="55"/>
    </location>
    <ligand>
        <name>ATP</name>
        <dbReference type="ChEBI" id="CHEBI:30616"/>
    </ligand>
</feature>
<keyword evidence="10 13" id="KW-0067">ATP-binding</keyword>
<proteinExistence type="inferred from homology"/>
<dbReference type="RefSeq" id="WP_089744395.1">
    <property type="nucleotide sequence ID" value="NZ_FOGL01000033.1"/>
</dbReference>
<keyword evidence="7 13" id="KW-0819">tRNA processing</keyword>
<comment type="function">
    <text evidence="13">Required for the formation of a threonylcarbamoyl group on adenosine at position 37 (t(6)A37) in tRNAs that read codons beginning with adenine.</text>
</comment>
<dbReference type="NCBIfam" id="TIGR00057">
    <property type="entry name" value="L-threonylcarbamoyladenylate synthase"/>
    <property type="match status" value="1"/>
</dbReference>